<reference evidence="1 2" key="1">
    <citation type="submission" date="2018-11" db="EMBL/GenBank/DDBJ databases">
        <title>Sequencing the genomes of 1000 actinobacteria strains.</title>
        <authorList>
            <person name="Klenk H.-P."/>
        </authorList>
    </citation>
    <scope>NUCLEOTIDE SEQUENCE [LARGE SCALE GENOMIC DNA]</scope>
    <source>
        <strain evidence="1 2">DSM 43634</strain>
    </source>
</reference>
<gene>
    <name evidence="1" type="ORF">EDD30_2791</name>
</gene>
<proteinExistence type="predicted"/>
<name>A0A3N1GI45_9ACTN</name>
<organism evidence="1 2">
    <name type="scientific">Couchioplanes caeruleus</name>
    <dbReference type="NCBI Taxonomy" id="56438"/>
    <lineage>
        <taxon>Bacteria</taxon>
        <taxon>Bacillati</taxon>
        <taxon>Actinomycetota</taxon>
        <taxon>Actinomycetes</taxon>
        <taxon>Micromonosporales</taxon>
        <taxon>Micromonosporaceae</taxon>
        <taxon>Couchioplanes</taxon>
    </lineage>
</organism>
<comment type="caution">
    <text evidence="1">The sequence shown here is derived from an EMBL/GenBank/DDBJ whole genome shotgun (WGS) entry which is preliminary data.</text>
</comment>
<evidence type="ECO:0000313" key="1">
    <source>
        <dbReference type="EMBL" id="ROP29962.1"/>
    </source>
</evidence>
<dbReference type="Proteomes" id="UP000271683">
    <property type="component" value="Unassembled WGS sequence"/>
</dbReference>
<sequence>MADVVHGEDVLDWLSVAAAERILDEAGGDRHLLVEVDPASPPRRTA</sequence>
<accession>A0A3N1GI45</accession>
<protein>
    <submittedName>
        <fullName evidence="1">Uncharacterized protein</fullName>
    </submittedName>
</protein>
<evidence type="ECO:0000313" key="2">
    <source>
        <dbReference type="Proteomes" id="UP000271683"/>
    </source>
</evidence>
<dbReference type="EMBL" id="RJKL01000001">
    <property type="protein sequence ID" value="ROP29962.1"/>
    <property type="molecule type" value="Genomic_DNA"/>
</dbReference>
<dbReference type="AlphaFoldDB" id="A0A3N1GI45"/>
<dbReference type="RefSeq" id="WP_170047060.1">
    <property type="nucleotide sequence ID" value="NZ_RJKL01000001.1"/>
</dbReference>